<gene>
    <name evidence="1" type="ORF">Taro_056700</name>
</gene>
<evidence type="ECO:0000313" key="1">
    <source>
        <dbReference type="EMBL" id="MQM23633.1"/>
    </source>
</evidence>
<name>A0A843XWY2_COLES</name>
<reference evidence="1" key="1">
    <citation type="submission" date="2017-07" db="EMBL/GenBank/DDBJ databases">
        <title>Taro Niue Genome Assembly and Annotation.</title>
        <authorList>
            <person name="Atibalentja N."/>
            <person name="Keating K."/>
            <person name="Fields C.J."/>
        </authorList>
    </citation>
    <scope>NUCLEOTIDE SEQUENCE</scope>
    <source>
        <strain evidence="1">Niue_2</strain>
        <tissue evidence="1">Leaf</tissue>
    </source>
</reference>
<organism evidence="1 2">
    <name type="scientific">Colocasia esculenta</name>
    <name type="common">Wild taro</name>
    <name type="synonym">Arum esculentum</name>
    <dbReference type="NCBI Taxonomy" id="4460"/>
    <lineage>
        <taxon>Eukaryota</taxon>
        <taxon>Viridiplantae</taxon>
        <taxon>Streptophyta</taxon>
        <taxon>Embryophyta</taxon>
        <taxon>Tracheophyta</taxon>
        <taxon>Spermatophyta</taxon>
        <taxon>Magnoliopsida</taxon>
        <taxon>Liliopsida</taxon>
        <taxon>Araceae</taxon>
        <taxon>Aroideae</taxon>
        <taxon>Colocasieae</taxon>
        <taxon>Colocasia</taxon>
    </lineage>
</organism>
<proteinExistence type="predicted"/>
<dbReference type="EMBL" id="NMUH01017150">
    <property type="protein sequence ID" value="MQM23633.1"/>
    <property type="molecule type" value="Genomic_DNA"/>
</dbReference>
<sequence length="50" mass="6023">MMRGTDPLIWYARTSLRQRYGLQDSRHWFLLVNVFIQNLMDGLMEGFTLM</sequence>
<evidence type="ECO:0000313" key="2">
    <source>
        <dbReference type="Proteomes" id="UP000652761"/>
    </source>
</evidence>
<dbReference type="Proteomes" id="UP000652761">
    <property type="component" value="Unassembled WGS sequence"/>
</dbReference>
<accession>A0A843XWY2</accession>
<comment type="caution">
    <text evidence="1">The sequence shown here is derived from an EMBL/GenBank/DDBJ whole genome shotgun (WGS) entry which is preliminary data.</text>
</comment>
<keyword evidence="2" id="KW-1185">Reference proteome</keyword>
<protein>
    <submittedName>
        <fullName evidence="1">Uncharacterized protein</fullName>
    </submittedName>
</protein>
<dbReference type="AlphaFoldDB" id="A0A843XWY2"/>